<evidence type="ECO:0000313" key="2">
    <source>
        <dbReference type="EMBL" id="KTC78255.1"/>
    </source>
</evidence>
<name>A0A0W0S3W5_9GAMM</name>
<gene>
    <name evidence="2" type="ORF">Lbru_2547</name>
</gene>
<keyword evidence="3" id="KW-1185">Reference proteome</keyword>
<dbReference type="PATRIC" id="fig|29422.6.peg.2710"/>
<dbReference type="Proteomes" id="UP000054742">
    <property type="component" value="Unassembled WGS sequence"/>
</dbReference>
<comment type="caution">
    <text evidence="2">The sequence shown here is derived from an EMBL/GenBank/DDBJ whole genome shotgun (WGS) entry which is preliminary data.</text>
</comment>
<organism evidence="2 3">
    <name type="scientific">Legionella brunensis</name>
    <dbReference type="NCBI Taxonomy" id="29422"/>
    <lineage>
        <taxon>Bacteria</taxon>
        <taxon>Pseudomonadati</taxon>
        <taxon>Pseudomonadota</taxon>
        <taxon>Gammaproteobacteria</taxon>
        <taxon>Legionellales</taxon>
        <taxon>Legionellaceae</taxon>
        <taxon>Legionella</taxon>
    </lineage>
</organism>
<protein>
    <recommendedName>
        <fullName evidence="1">DUF4124 domain-containing protein</fullName>
    </recommendedName>
</protein>
<dbReference type="Pfam" id="PF13511">
    <property type="entry name" value="DUF4124"/>
    <property type="match status" value="1"/>
</dbReference>
<dbReference type="STRING" id="29422.Lbru_2547"/>
<feature type="domain" description="DUF4124" evidence="1">
    <location>
        <begin position="6"/>
        <end position="30"/>
    </location>
</feature>
<proteinExistence type="predicted"/>
<sequence length="162" mass="18930">MVNSLFAQVYKWIDDQGIAHFSDYPYQAAESIKLSAVQYCSLPLLYEIKKIDPRQEFSSYQIVIIQPTDEATIRNNQGRLTIIVRITPKLRTKDKLQLILDNSENQKQKESTFLLKGIERGKHQFIVKIVDEQGGALSTSKPITFFMHRPYVNRYRHNVKFH</sequence>
<evidence type="ECO:0000259" key="1">
    <source>
        <dbReference type="Pfam" id="PF13511"/>
    </source>
</evidence>
<dbReference type="InterPro" id="IPR025392">
    <property type="entry name" value="DUF4124"/>
</dbReference>
<accession>A0A0W0S3W5</accession>
<evidence type="ECO:0000313" key="3">
    <source>
        <dbReference type="Proteomes" id="UP000054742"/>
    </source>
</evidence>
<dbReference type="AlphaFoldDB" id="A0A0W0S3W5"/>
<reference evidence="2 3" key="1">
    <citation type="submission" date="2015-11" db="EMBL/GenBank/DDBJ databases">
        <title>Genomic analysis of 38 Legionella species identifies large and diverse effector repertoires.</title>
        <authorList>
            <person name="Burstein D."/>
            <person name="Amaro F."/>
            <person name="Zusman T."/>
            <person name="Lifshitz Z."/>
            <person name="Cohen O."/>
            <person name="Gilbert J.A."/>
            <person name="Pupko T."/>
            <person name="Shuman H.A."/>
            <person name="Segal G."/>
        </authorList>
    </citation>
    <scope>NUCLEOTIDE SEQUENCE [LARGE SCALE GENOMIC DNA]</scope>
    <source>
        <strain evidence="2 3">ATCC 43878</strain>
    </source>
</reference>
<dbReference type="EMBL" id="LNXV01000033">
    <property type="protein sequence ID" value="KTC78255.1"/>
    <property type="molecule type" value="Genomic_DNA"/>
</dbReference>